<dbReference type="GO" id="GO:0042545">
    <property type="term" value="P:cell wall modification"/>
    <property type="evidence" value="ECO:0007669"/>
    <property type="project" value="InterPro"/>
</dbReference>
<evidence type="ECO:0000256" key="4">
    <source>
        <dbReference type="ARBA" id="ARBA00022801"/>
    </source>
</evidence>
<dbReference type="GO" id="GO:0004857">
    <property type="term" value="F:enzyme inhibitor activity"/>
    <property type="evidence" value="ECO:0007669"/>
    <property type="project" value="InterPro"/>
</dbReference>
<evidence type="ECO:0000259" key="6">
    <source>
        <dbReference type="Pfam" id="PF01095"/>
    </source>
</evidence>
<dbReference type="GO" id="GO:0045490">
    <property type="term" value="P:pectin catabolic process"/>
    <property type="evidence" value="ECO:0007669"/>
    <property type="project" value="UniProtKB-UniPathway"/>
</dbReference>
<feature type="domain" description="Pectinesterase inhibitor" evidence="7">
    <location>
        <begin position="4"/>
        <end position="56"/>
    </location>
</feature>
<dbReference type="EMBL" id="VAHF01000004">
    <property type="protein sequence ID" value="TXG62669.1"/>
    <property type="molecule type" value="Genomic_DNA"/>
</dbReference>
<evidence type="ECO:0000256" key="1">
    <source>
        <dbReference type="ARBA" id="ARBA00005184"/>
    </source>
</evidence>
<dbReference type="UniPathway" id="UPA00545">
    <property type="reaction ID" value="UER00823"/>
</dbReference>
<evidence type="ECO:0000256" key="2">
    <source>
        <dbReference type="ARBA" id="ARBA00006027"/>
    </source>
</evidence>
<proteinExistence type="inferred from homology"/>
<dbReference type="InterPro" id="IPR012334">
    <property type="entry name" value="Pectin_lyas_fold"/>
</dbReference>
<evidence type="ECO:0000313" key="8">
    <source>
        <dbReference type="EMBL" id="TXG62669.1"/>
    </source>
</evidence>
<dbReference type="Pfam" id="PF04043">
    <property type="entry name" value="PMEI"/>
    <property type="match status" value="1"/>
</dbReference>
<comment type="similarity">
    <text evidence="3">In the C-terminal section; belongs to the pectinesterase family.</text>
</comment>
<dbReference type="SUPFAM" id="SSF51126">
    <property type="entry name" value="Pectin lyase-like"/>
    <property type="match status" value="1"/>
</dbReference>
<name>A0A5C7I0X1_9ROSI</name>
<sequence>MSDNKCTQVDKQTWLSTALTNLETCRTGFVELGVSDNLLPLMSNNVSKLISNTLSLNKVTHKPPSFKDGFPFWIKPGDRKLLQTPSPASRANIVVAKDGSGNFKTIKEAVTTVSKRSGTGRSVGGGSTTFKSATVAVVGDGFIAHDMKFRNTAGPQNHQAVALRSGSDLSVFYKFVLQNCNIFPRNPPNKTNTLTAQGRTDANQNTGIIIHNCRVTAASDLKPVQLGQDVSSLINPAGWMEWSGNFALNTLYYAEYANTGPGSSTANRVKWRGHHVLTSATDANKFTVGNFLAGSS</sequence>
<evidence type="ECO:0000256" key="3">
    <source>
        <dbReference type="ARBA" id="ARBA00007786"/>
    </source>
</evidence>
<dbReference type="GO" id="GO:0030599">
    <property type="term" value="F:pectinesterase activity"/>
    <property type="evidence" value="ECO:0007669"/>
    <property type="project" value="InterPro"/>
</dbReference>
<comment type="pathway">
    <text evidence="1">Glycan metabolism; pectin degradation; 2-dehydro-3-deoxy-D-gluconate from pectin: step 1/5.</text>
</comment>
<keyword evidence="9" id="KW-1185">Reference proteome</keyword>
<dbReference type="SUPFAM" id="SSF101148">
    <property type="entry name" value="Plant invertase/pectin methylesterase inhibitor"/>
    <property type="match status" value="1"/>
</dbReference>
<gene>
    <name evidence="8" type="ORF">EZV62_009663</name>
</gene>
<reference evidence="9" key="1">
    <citation type="journal article" date="2019" name="Gigascience">
        <title>De novo genome assembly of the endangered Acer yangbiense, a plant species with extremely small populations endemic to Yunnan Province, China.</title>
        <authorList>
            <person name="Yang J."/>
            <person name="Wariss H.M."/>
            <person name="Tao L."/>
            <person name="Zhang R."/>
            <person name="Yun Q."/>
            <person name="Hollingsworth P."/>
            <person name="Dao Z."/>
            <person name="Luo G."/>
            <person name="Guo H."/>
            <person name="Ma Y."/>
            <person name="Sun W."/>
        </authorList>
    </citation>
    <scope>NUCLEOTIDE SEQUENCE [LARGE SCALE GENOMIC DNA]</scope>
    <source>
        <strain evidence="9">cv. Malutang</strain>
    </source>
</reference>
<protein>
    <submittedName>
        <fullName evidence="8">Uncharacterized protein</fullName>
    </submittedName>
</protein>
<dbReference type="InterPro" id="IPR000070">
    <property type="entry name" value="Pectinesterase_cat"/>
</dbReference>
<evidence type="ECO:0000256" key="5">
    <source>
        <dbReference type="ARBA" id="ARBA00023085"/>
    </source>
</evidence>
<keyword evidence="4" id="KW-0378">Hydrolase</keyword>
<feature type="domain" description="Pectinesterase catalytic" evidence="6">
    <location>
        <begin position="120"/>
        <end position="175"/>
    </location>
</feature>
<dbReference type="PANTHER" id="PTHR31707">
    <property type="entry name" value="PECTINESTERASE"/>
    <property type="match status" value="1"/>
</dbReference>
<dbReference type="InterPro" id="IPR006501">
    <property type="entry name" value="Pectinesterase_inhib_dom"/>
</dbReference>
<dbReference type="Pfam" id="PF01095">
    <property type="entry name" value="Pectinesterase"/>
    <property type="match status" value="2"/>
</dbReference>
<organism evidence="8 9">
    <name type="scientific">Acer yangbiense</name>
    <dbReference type="NCBI Taxonomy" id="1000413"/>
    <lineage>
        <taxon>Eukaryota</taxon>
        <taxon>Viridiplantae</taxon>
        <taxon>Streptophyta</taxon>
        <taxon>Embryophyta</taxon>
        <taxon>Tracheophyta</taxon>
        <taxon>Spermatophyta</taxon>
        <taxon>Magnoliopsida</taxon>
        <taxon>eudicotyledons</taxon>
        <taxon>Gunneridae</taxon>
        <taxon>Pentapetalae</taxon>
        <taxon>rosids</taxon>
        <taxon>malvids</taxon>
        <taxon>Sapindales</taxon>
        <taxon>Sapindaceae</taxon>
        <taxon>Hippocastanoideae</taxon>
        <taxon>Acereae</taxon>
        <taxon>Acer</taxon>
    </lineage>
</organism>
<dbReference type="InterPro" id="IPR011050">
    <property type="entry name" value="Pectin_lyase_fold/virulence"/>
</dbReference>
<comment type="similarity">
    <text evidence="2">In the N-terminal section; belongs to the PMEI family.</text>
</comment>
<dbReference type="Gene3D" id="2.160.20.10">
    <property type="entry name" value="Single-stranded right-handed beta-helix, Pectin lyase-like"/>
    <property type="match status" value="2"/>
</dbReference>
<evidence type="ECO:0000313" key="9">
    <source>
        <dbReference type="Proteomes" id="UP000323000"/>
    </source>
</evidence>
<dbReference type="Gene3D" id="1.20.140.40">
    <property type="entry name" value="Invertase/pectin methylesterase inhibitor family protein"/>
    <property type="match status" value="1"/>
</dbReference>
<evidence type="ECO:0000259" key="7">
    <source>
        <dbReference type="Pfam" id="PF04043"/>
    </source>
</evidence>
<comment type="caution">
    <text evidence="8">The sequence shown here is derived from an EMBL/GenBank/DDBJ whole genome shotgun (WGS) entry which is preliminary data.</text>
</comment>
<dbReference type="Proteomes" id="UP000323000">
    <property type="component" value="Chromosome 4"/>
</dbReference>
<dbReference type="InterPro" id="IPR035513">
    <property type="entry name" value="Invertase/methylesterase_inhib"/>
</dbReference>
<dbReference type="AlphaFoldDB" id="A0A5C7I0X1"/>
<dbReference type="OrthoDB" id="2019149at2759"/>
<accession>A0A5C7I0X1</accession>
<keyword evidence="5" id="KW-0063">Aspartyl esterase</keyword>
<feature type="domain" description="Pectinesterase catalytic" evidence="6">
    <location>
        <begin position="224"/>
        <end position="294"/>
    </location>
</feature>